<dbReference type="PRINTS" id="PR00081">
    <property type="entry name" value="GDHRDH"/>
</dbReference>
<evidence type="ECO:0000256" key="2">
    <source>
        <dbReference type="ARBA" id="ARBA00005821"/>
    </source>
</evidence>
<dbReference type="NCBIfam" id="TIGR01289">
    <property type="entry name" value="LPOR"/>
    <property type="match status" value="1"/>
</dbReference>
<organism evidence="8 9">
    <name type="scientific">Actinidia rufa</name>
    <dbReference type="NCBI Taxonomy" id="165716"/>
    <lineage>
        <taxon>Eukaryota</taxon>
        <taxon>Viridiplantae</taxon>
        <taxon>Streptophyta</taxon>
        <taxon>Embryophyta</taxon>
        <taxon>Tracheophyta</taxon>
        <taxon>Spermatophyta</taxon>
        <taxon>Magnoliopsida</taxon>
        <taxon>eudicotyledons</taxon>
        <taxon>Gunneridae</taxon>
        <taxon>Pentapetalae</taxon>
        <taxon>asterids</taxon>
        <taxon>Ericales</taxon>
        <taxon>Actinidiaceae</taxon>
        <taxon>Actinidia</taxon>
    </lineage>
</organism>
<comment type="caution">
    <text evidence="8">The sequence shown here is derived from an EMBL/GenBank/DDBJ whole genome shotgun (WGS) entry which is preliminary data.</text>
</comment>
<keyword evidence="7" id="KW-0150">Chloroplast</keyword>
<gene>
    <name evidence="8" type="ORF">Acr_00g0034880</name>
</gene>
<name>A0A7J0DGL3_9ERIC</name>
<dbReference type="GO" id="GO:0015979">
    <property type="term" value="P:photosynthesis"/>
    <property type="evidence" value="ECO:0007669"/>
    <property type="project" value="UniProtKB-KW"/>
</dbReference>
<dbReference type="Gene3D" id="3.40.50.720">
    <property type="entry name" value="NAD(P)-binding Rossmann-like Domain"/>
    <property type="match status" value="1"/>
</dbReference>
<comment type="subcellular location">
    <subcellularLocation>
        <location evidence="7">Plastid</location>
        <location evidence="7">Chloroplast</location>
    </subcellularLocation>
</comment>
<comment type="similarity">
    <text evidence="2 7">Belongs to the short-chain dehydrogenases/reductases (SDR) family. POR subfamily.</text>
</comment>
<accession>A0A7J0DGL3</accession>
<dbReference type="CDD" id="cd09810">
    <property type="entry name" value="LPOR_like_SDR_c_like"/>
    <property type="match status" value="1"/>
</dbReference>
<comment type="pathway">
    <text evidence="1 7">Porphyrin-containing compound metabolism; chlorophyll biosynthesis.</text>
</comment>
<dbReference type="InterPro" id="IPR036291">
    <property type="entry name" value="NAD(P)-bd_dom_sf"/>
</dbReference>
<keyword evidence="6 7" id="KW-0149">Chlorophyll biosynthesis</keyword>
<comment type="catalytic activity">
    <reaction evidence="7">
        <text>chlorophyllide a + NADP(+) = protochlorophyllide a + NADPH + H(+)</text>
        <dbReference type="Rhea" id="RHEA:11132"/>
        <dbReference type="ChEBI" id="CHEBI:15378"/>
        <dbReference type="ChEBI" id="CHEBI:57783"/>
        <dbReference type="ChEBI" id="CHEBI:58349"/>
        <dbReference type="ChEBI" id="CHEBI:83348"/>
        <dbReference type="ChEBI" id="CHEBI:83350"/>
        <dbReference type="EC" id="1.3.1.33"/>
    </reaction>
</comment>
<reference evidence="9" key="1">
    <citation type="submission" date="2019-07" db="EMBL/GenBank/DDBJ databases">
        <title>De Novo Assembly of kiwifruit Actinidia rufa.</title>
        <authorList>
            <person name="Sugita-Konishi S."/>
            <person name="Sato K."/>
            <person name="Mori E."/>
            <person name="Abe Y."/>
            <person name="Kisaki G."/>
            <person name="Hamano K."/>
            <person name="Suezawa K."/>
            <person name="Otani M."/>
            <person name="Fukuda T."/>
            <person name="Manabe T."/>
            <person name="Gomi K."/>
            <person name="Tabuchi M."/>
            <person name="Akimitsu K."/>
            <person name="Kataoka I."/>
        </authorList>
    </citation>
    <scope>NUCLEOTIDE SEQUENCE [LARGE SCALE GENOMIC DNA]</scope>
    <source>
        <strain evidence="9">cv. Fuchu</strain>
    </source>
</reference>
<keyword evidence="7" id="KW-0809">Transit peptide</keyword>
<dbReference type="EC" id="1.3.1.33" evidence="7"/>
<dbReference type="InterPro" id="IPR005979">
    <property type="entry name" value="Prochl_reduct"/>
</dbReference>
<dbReference type="GO" id="GO:0009507">
    <property type="term" value="C:chloroplast"/>
    <property type="evidence" value="ECO:0007669"/>
    <property type="project" value="UniProtKB-SubCell"/>
</dbReference>
<evidence type="ECO:0000256" key="5">
    <source>
        <dbReference type="ARBA" id="ARBA00023002"/>
    </source>
</evidence>
<dbReference type="OrthoDB" id="191139at2759"/>
<dbReference type="SUPFAM" id="SSF51735">
    <property type="entry name" value="NAD(P)-binding Rossmann-fold domains"/>
    <property type="match status" value="1"/>
</dbReference>
<dbReference type="GO" id="GO:0016630">
    <property type="term" value="F:protochlorophyllide reductase activity"/>
    <property type="evidence" value="ECO:0007669"/>
    <property type="project" value="UniProtKB-EC"/>
</dbReference>
<dbReference type="GO" id="GO:0015995">
    <property type="term" value="P:chlorophyll biosynthetic process"/>
    <property type="evidence" value="ECO:0007669"/>
    <property type="project" value="UniProtKB-UniPathway"/>
</dbReference>
<evidence type="ECO:0000256" key="4">
    <source>
        <dbReference type="ARBA" id="ARBA00022857"/>
    </source>
</evidence>
<dbReference type="EMBL" id="BJWL01000214">
    <property type="protein sequence ID" value="GFS34617.1"/>
    <property type="molecule type" value="Genomic_DNA"/>
</dbReference>
<keyword evidence="5 7" id="KW-0560">Oxidoreductase</keyword>
<evidence type="ECO:0000313" key="9">
    <source>
        <dbReference type="Proteomes" id="UP000585474"/>
    </source>
</evidence>
<evidence type="ECO:0000256" key="1">
    <source>
        <dbReference type="ARBA" id="ARBA00005173"/>
    </source>
</evidence>
<evidence type="ECO:0000256" key="7">
    <source>
        <dbReference type="RuleBase" id="RU365001"/>
    </source>
</evidence>
<dbReference type="Pfam" id="PF00106">
    <property type="entry name" value="adh_short"/>
    <property type="match status" value="1"/>
</dbReference>
<dbReference type="PANTHER" id="PTHR44419">
    <property type="entry name" value="PROTOCHLOROPHYLLIDE REDUCTASE C, CHLOROPLASTIC"/>
    <property type="match status" value="1"/>
</dbReference>
<dbReference type="InterPro" id="IPR002347">
    <property type="entry name" value="SDR_fam"/>
</dbReference>
<evidence type="ECO:0000256" key="3">
    <source>
        <dbReference type="ARBA" id="ARBA00022531"/>
    </source>
</evidence>
<keyword evidence="7" id="KW-0934">Plastid</keyword>
<keyword evidence="9" id="KW-1185">Reference proteome</keyword>
<keyword evidence="4 7" id="KW-0521">NADP</keyword>
<comment type="function">
    <text evidence="7">Phototransformation of protochlorophyllide (Pchlide) to chlorophyllide (Chlide).</text>
</comment>
<proteinExistence type="inferred from homology"/>
<dbReference type="Proteomes" id="UP000585474">
    <property type="component" value="Unassembled WGS sequence"/>
</dbReference>
<evidence type="ECO:0000313" key="8">
    <source>
        <dbReference type="EMBL" id="GFS34617.1"/>
    </source>
</evidence>
<dbReference type="PANTHER" id="PTHR44419:SF19">
    <property type="entry name" value="PROTOCHLOROPHYLLIDE REDUCTASE A, CHLOROPLASTIC"/>
    <property type="match status" value="1"/>
</dbReference>
<evidence type="ECO:0000256" key="6">
    <source>
        <dbReference type="ARBA" id="ARBA00023171"/>
    </source>
</evidence>
<dbReference type="AlphaFoldDB" id="A0A7J0DGL3"/>
<dbReference type="UniPathway" id="UPA00668"/>
<protein>
    <recommendedName>
        <fullName evidence="7">NADPH-protochlorophyllide oxidoreductase</fullName>
        <ecNumber evidence="7">1.3.1.33</ecNumber>
    </recommendedName>
</protein>
<keyword evidence="3 7" id="KW-0602">Photosynthesis</keyword>
<sequence length="413" mass="45199">MALQAAALLPSAFSIPRELEFTLWEICCWLQGKSSASLKDSTFLGISFSDHVRTECSSALRIKKESNQRKLFHVRAQSVATTTPAINWAASDGKKTLRKGTVVITGASSGLGLATAKALAETGKWDIIMACRDFLKAERAAKSAGIAKEHYTVMHLDLSSLDSVRQFVDNFRRSGRRPLDVLVCNAAVYLPTAKEPTFTAEGFELSVGTNHLGHFLLSRLLLDDLKQSDYPSKRLIIVGSITGNTNTLAGNVPPKANLGDMRGLAGGLSGLNGSAMVDGGEFDGAKAYKDSKVCNMLTMQEFHRRYHEETGITFASLYPGCIATTGLFREHIPLFRLLFPPFQKYITKGFVSEEESGKRLAQVVSEPSLTKSGVYWSWNKDSASFQNQLSQEASDSEKARKVWELSEKLVGLA</sequence>